<protein>
    <recommendedName>
        <fullName evidence="3">indole-3-glycerol-phosphate synthase</fullName>
        <ecNumber evidence="3">4.1.1.48</ecNumber>
    </recommendedName>
</protein>
<reference evidence="10" key="1">
    <citation type="submission" date="2021-01" db="EMBL/GenBank/DDBJ databases">
        <authorList>
            <person name="Corre E."/>
            <person name="Pelletier E."/>
            <person name="Niang G."/>
            <person name="Scheremetjew M."/>
            <person name="Finn R."/>
            <person name="Kale V."/>
            <person name="Holt S."/>
            <person name="Cochrane G."/>
            <person name="Meng A."/>
            <person name="Brown T."/>
            <person name="Cohen L."/>
        </authorList>
    </citation>
    <scope>NUCLEOTIDE SEQUENCE</scope>
    <source>
        <strain evidence="10">CCMP645</strain>
    </source>
</reference>
<accession>A0A7S4BUY1</accession>
<keyword evidence="5" id="KW-0822">Tryptophan biosynthesis</keyword>
<dbReference type="SUPFAM" id="SSF51366">
    <property type="entry name" value="Ribulose-phoshate binding barrel"/>
    <property type="match status" value="1"/>
</dbReference>
<name>A0A7S4BUY1_CHRCT</name>
<evidence type="ECO:0000256" key="1">
    <source>
        <dbReference type="ARBA" id="ARBA00001633"/>
    </source>
</evidence>
<dbReference type="GO" id="GO:0000162">
    <property type="term" value="P:L-tryptophan biosynthetic process"/>
    <property type="evidence" value="ECO:0007669"/>
    <property type="project" value="UniProtKB-UniPathway"/>
</dbReference>
<evidence type="ECO:0000256" key="5">
    <source>
        <dbReference type="ARBA" id="ARBA00022822"/>
    </source>
</evidence>
<evidence type="ECO:0000256" key="3">
    <source>
        <dbReference type="ARBA" id="ARBA00012362"/>
    </source>
</evidence>
<dbReference type="EMBL" id="HBIZ01047605">
    <property type="protein sequence ID" value="CAE0777847.1"/>
    <property type="molecule type" value="Transcribed_RNA"/>
</dbReference>
<organism evidence="10">
    <name type="scientific">Chrysotila carterae</name>
    <name type="common">Marine alga</name>
    <name type="synonym">Syracosphaera carterae</name>
    <dbReference type="NCBI Taxonomy" id="13221"/>
    <lineage>
        <taxon>Eukaryota</taxon>
        <taxon>Haptista</taxon>
        <taxon>Haptophyta</taxon>
        <taxon>Prymnesiophyceae</taxon>
        <taxon>Isochrysidales</taxon>
        <taxon>Isochrysidaceae</taxon>
        <taxon>Chrysotila</taxon>
    </lineage>
</organism>
<evidence type="ECO:0000256" key="7">
    <source>
        <dbReference type="ARBA" id="ARBA00023239"/>
    </source>
</evidence>
<evidence type="ECO:0000256" key="6">
    <source>
        <dbReference type="ARBA" id="ARBA00023141"/>
    </source>
</evidence>
<feature type="chain" id="PRO_5031092518" description="indole-3-glycerol-phosphate synthase" evidence="8">
    <location>
        <begin position="20"/>
        <end position="364"/>
    </location>
</feature>
<dbReference type="Gene3D" id="3.20.20.70">
    <property type="entry name" value="Aldolase class I"/>
    <property type="match status" value="1"/>
</dbReference>
<dbReference type="UniPathway" id="UPA00035">
    <property type="reaction ID" value="UER00043"/>
</dbReference>
<comment type="catalytic activity">
    <reaction evidence="1">
        <text>1-(2-carboxyphenylamino)-1-deoxy-D-ribulose 5-phosphate + H(+) = (1S,2R)-1-C-(indol-3-yl)glycerol 3-phosphate + CO2 + H2O</text>
        <dbReference type="Rhea" id="RHEA:23476"/>
        <dbReference type="ChEBI" id="CHEBI:15377"/>
        <dbReference type="ChEBI" id="CHEBI:15378"/>
        <dbReference type="ChEBI" id="CHEBI:16526"/>
        <dbReference type="ChEBI" id="CHEBI:58613"/>
        <dbReference type="ChEBI" id="CHEBI:58866"/>
        <dbReference type="EC" id="4.1.1.48"/>
    </reaction>
</comment>
<evidence type="ECO:0000313" key="10">
    <source>
        <dbReference type="EMBL" id="CAE0777847.1"/>
    </source>
</evidence>
<keyword evidence="7" id="KW-0456">Lyase</keyword>
<keyword evidence="6" id="KW-0057">Aromatic amino acid biosynthesis</keyword>
<dbReference type="InterPro" id="IPR011060">
    <property type="entry name" value="RibuloseP-bd_barrel"/>
</dbReference>
<proteinExistence type="predicted"/>
<evidence type="ECO:0000256" key="8">
    <source>
        <dbReference type="SAM" id="SignalP"/>
    </source>
</evidence>
<dbReference type="AlphaFoldDB" id="A0A7S4BUY1"/>
<keyword evidence="4" id="KW-0028">Amino-acid biosynthesis</keyword>
<dbReference type="GO" id="GO:0004425">
    <property type="term" value="F:indole-3-glycerol-phosphate synthase activity"/>
    <property type="evidence" value="ECO:0007669"/>
    <property type="project" value="UniProtKB-EC"/>
</dbReference>
<keyword evidence="8" id="KW-0732">Signal</keyword>
<feature type="signal peptide" evidence="8">
    <location>
        <begin position="1"/>
        <end position="19"/>
    </location>
</feature>
<dbReference type="InterPro" id="IPR013798">
    <property type="entry name" value="Indole-3-glycerol_P_synth_dom"/>
</dbReference>
<comment type="pathway">
    <text evidence="2">Amino-acid biosynthesis; L-tryptophan biosynthesis; L-tryptophan from chorismate: step 4/5.</text>
</comment>
<dbReference type="InterPro" id="IPR013785">
    <property type="entry name" value="Aldolase_TIM"/>
</dbReference>
<evidence type="ECO:0000256" key="2">
    <source>
        <dbReference type="ARBA" id="ARBA00004696"/>
    </source>
</evidence>
<feature type="domain" description="Indole-3-glycerol phosphate synthase" evidence="9">
    <location>
        <begin position="83"/>
        <end position="319"/>
    </location>
</feature>
<gene>
    <name evidence="10" type="ORF">PCAR00345_LOCUS30486</name>
</gene>
<dbReference type="EC" id="4.1.1.48" evidence="3"/>
<dbReference type="Pfam" id="PF00218">
    <property type="entry name" value="IGPS"/>
    <property type="match status" value="1"/>
</dbReference>
<sequence length="364" mass="37600">MLALLLPIVPGLLLPPSTPLIPGVTWGPACRSCAVHMSGAHAEGKEEQEQLDAEAAIAAAAVARDPERIAGLRASQLEAVAALKAEVAEAGDSHPVAAALAKKGSLTTSTKFLRALKKPKGTMALIGEGATRTQATLGGYDLNDPLYLSSQFRESGCAGVCVGVGTERELSPDALAKTVEEQAAQKGEFPGPVAVMARGPFVDELQLAKLASQGAEAVLLDTILNGPEATAALALAATELGLQPVIRIGTEEELGAALDAGAAILCVGDCSLPQAAEMREKIPQDVIAICDVPVRDVRGAWMVRDMGYNALIVSDSLTDVCVRDRVPPVAVLKGMLSKGSVQYGLGMQKGRLEGAKENLGTLAM</sequence>
<evidence type="ECO:0000256" key="4">
    <source>
        <dbReference type="ARBA" id="ARBA00022605"/>
    </source>
</evidence>
<evidence type="ECO:0000259" key="9">
    <source>
        <dbReference type="Pfam" id="PF00218"/>
    </source>
</evidence>